<proteinExistence type="predicted"/>
<dbReference type="RefSeq" id="WP_139256029.1">
    <property type="nucleotide sequence ID" value="NZ_FPKR01000002.1"/>
</dbReference>
<organism evidence="1 2">
    <name type="scientific">Chitinimonas taiwanensis DSM 18899</name>
    <dbReference type="NCBI Taxonomy" id="1121279"/>
    <lineage>
        <taxon>Bacteria</taxon>
        <taxon>Pseudomonadati</taxon>
        <taxon>Pseudomonadota</taxon>
        <taxon>Betaproteobacteria</taxon>
        <taxon>Neisseriales</taxon>
        <taxon>Chitinibacteraceae</taxon>
        <taxon>Chitinimonas</taxon>
    </lineage>
</organism>
<name>A0A1K2H7P8_9NEIS</name>
<protein>
    <submittedName>
        <fullName evidence="1">Uncharacterized protein</fullName>
    </submittedName>
</protein>
<dbReference type="Proteomes" id="UP000186513">
    <property type="component" value="Unassembled WGS sequence"/>
</dbReference>
<gene>
    <name evidence="1" type="ORF">SAMN02745887_00701</name>
</gene>
<accession>A0A1K2H7P8</accession>
<dbReference type="EMBL" id="FPKR01000002">
    <property type="protein sequence ID" value="SFZ72714.1"/>
    <property type="molecule type" value="Genomic_DNA"/>
</dbReference>
<evidence type="ECO:0000313" key="1">
    <source>
        <dbReference type="EMBL" id="SFZ72714.1"/>
    </source>
</evidence>
<sequence length="184" mass="20138">MSIKLTSEEAKKAGYKKIPSGTKIDKTKGVNIDAVKNGDLCYVGPCEPGAGARTVCYRSENGCDDCWLEDDLQCNNLSATEQTVELTTAFKIERLKSDFSQSVLVTERTIYSAPTSNTPIEIKACVNFFYHSGGLGIRNNCSECKVAVVNWDGRGIYYYKVAGYSQIVVARESSFGQLIGENPC</sequence>
<evidence type="ECO:0000313" key="2">
    <source>
        <dbReference type="Proteomes" id="UP000186513"/>
    </source>
</evidence>
<dbReference type="AlphaFoldDB" id="A0A1K2H7P8"/>
<keyword evidence="2" id="KW-1185">Reference proteome</keyword>
<reference evidence="1 2" key="1">
    <citation type="submission" date="2016-11" db="EMBL/GenBank/DDBJ databases">
        <authorList>
            <person name="Jaros S."/>
            <person name="Januszkiewicz K."/>
            <person name="Wedrychowicz H."/>
        </authorList>
    </citation>
    <scope>NUCLEOTIDE SEQUENCE [LARGE SCALE GENOMIC DNA]</scope>
    <source>
        <strain evidence="1 2">DSM 18899</strain>
    </source>
</reference>